<dbReference type="AlphaFoldDB" id="A0A917NNM3"/>
<dbReference type="GO" id="GO:0008422">
    <property type="term" value="F:beta-glucosidase activity"/>
    <property type="evidence" value="ECO:0007669"/>
    <property type="project" value="TreeGrafter"/>
</dbReference>
<dbReference type="InterPro" id="IPR024462">
    <property type="entry name" value="GH116_N"/>
</dbReference>
<proteinExistence type="predicted"/>
<dbReference type="EMBL" id="BMOY01000072">
    <property type="protein sequence ID" value="GGJ14378.1"/>
    <property type="molecule type" value="Genomic_DNA"/>
</dbReference>
<dbReference type="PANTHER" id="PTHR12654:SF0">
    <property type="entry name" value="NON-LYSOSOMAL GLUCOSYLCERAMIDASE"/>
    <property type="match status" value="1"/>
</dbReference>
<comment type="caution">
    <text evidence="2">The sequence shown here is derived from an EMBL/GenBank/DDBJ whole genome shotgun (WGS) entry which is preliminary data.</text>
</comment>
<keyword evidence="3" id="KW-1185">Reference proteome</keyword>
<gene>
    <name evidence="2" type="ORF">GCM10010885_24570</name>
</gene>
<sequence>MPNTYFTIWAKSDGEPPVAKILESRLTPPYDASHGLHPSDAGGLPRLARSFMRGEYPFVWIDFEDDDLPVSVQLEAFTPFIPLNPEDSGIPGAIFTYRVTNSSSRAVEVTIAGSLFNPIGGVGRDRFGNVSGPRLGGSLNLYRAEQGITGLELTTRKYAPTQLEYGNMALITTNRDVSYKRAWYRGAWFDELQEFWTDLVDDGRLTDLGYETPSEDGRSDTCSLAVHERIGPGETRLFRFVLSWYFPNRLNGWSEEHRVGEPGKELTQNYYVNLFSDAWSAARYLVSNFERLYQASMAFHDALYSTVKVSSSGVKSVVHI</sequence>
<dbReference type="InterPro" id="IPR052566">
    <property type="entry name" value="Non-lysos_glucosylceramidase"/>
</dbReference>
<reference evidence="2" key="1">
    <citation type="journal article" date="2014" name="Int. J. Syst. Evol. Microbiol.">
        <title>Complete genome sequence of Corynebacterium casei LMG S-19264T (=DSM 44701T), isolated from a smear-ripened cheese.</title>
        <authorList>
            <consortium name="US DOE Joint Genome Institute (JGI-PGF)"/>
            <person name="Walter F."/>
            <person name="Albersmeier A."/>
            <person name="Kalinowski J."/>
            <person name="Ruckert C."/>
        </authorList>
    </citation>
    <scope>NUCLEOTIDE SEQUENCE</scope>
    <source>
        <strain evidence="2">JCM 18487</strain>
    </source>
</reference>
<feature type="domain" description="Glycosyl-hydrolase family 116 N-terminal" evidence="1">
    <location>
        <begin position="4"/>
        <end position="291"/>
    </location>
</feature>
<dbReference type="Proteomes" id="UP000637695">
    <property type="component" value="Unassembled WGS sequence"/>
</dbReference>
<organism evidence="2 3">
    <name type="scientific">Alicyclobacillus cellulosilyticus</name>
    <dbReference type="NCBI Taxonomy" id="1003997"/>
    <lineage>
        <taxon>Bacteria</taxon>
        <taxon>Bacillati</taxon>
        <taxon>Bacillota</taxon>
        <taxon>Bacilli</taxon>
        <taxon>Bacillales</taxon>
        <taxon>Alicyclobacillaceae</taxon>
        <taxon>Alicyclobacillus</taxon>
    </lineage>
</organism>
<dbReference type="Pfam" id="PF12215">
    <property type="entry name" value="Glyco_hydr_116N"/>
    <property type="match status" value="1"/>
</dbReference>
<name>A0A917NNM3_9BACL</name>
<evidence type="ECO:0000313" key="3">
    <source>
        <dbReference type="Proteomes" id="UP000637695"/>
    </source>
</evidence>
<dbReference type="PANTHER" id="PTHR12654">
    <property type="entry name" value="BILE ACID BETA-GLUCOSIDASE-RELATED"/>
    <property type="match status" value="1"/>
</dbReference>
<evidence type="ECO:0000313" key="2">
    <source>
        <dbReference type="EMBL" id="GGJ14378.1"/>
    </source>
</evidence>
<accession>A0A917NNM3</accession>
<evidence type="ECO:0000259" key="1">
    <source>
        <dbReference type="Pfam" id="PF12215"/>
    </source>
</evidence>
<protein>
    <recommendedName>
        <fullName evidence="1">Glycosyl-hydrolase family 116 N-terminal domain-containing protein</fullName>
    </recommendedName>
</protein>
<reference evidence="2" key="2">
    <citation type="submission" date="2020-09" db="EMBL/GenBank/DDBJ databases">
        <authorList>
            <person name="Sun Q."/>
            <person name="Ohkuma M."/>
        </authorList>
    </citation>
    <scope>NUCLEOTIDE SEQUENCE</scope>
    <source>
        <strain evidence="2">JCM 18487</strain>
    </source>
</reference>